<evidence type="ECO:0000313" key="3">
    <source>
        <dbReference type="Proteomes" id="UP001073122"/>
    </source>
</evidence>
<accession>A0ABT3XQ12</accession>
<organism evidence="2 3">
    <name type="scientific">Chryseobacterium formosus</name>
    <dbReference type="NCBI Taxonomy" id="1537363"/>
    <lineage>
        <taxon>Bacteria</taxon>
        <taxon>Pseudomonadati</taxon>
        <taxon>Bacteroidota</taxon>
        <taxon>Flavobacteriia</taxon>
        <taxon>Flavobacteriales</taxon>
        <taxon>Weeksellaceae</taxon>
        <taxon>Chryseobacterium group</taxon>
        <taxon>Chryseobacterium</taxon>
    </lineage>
</organism>
<keyword evidence="3" id="KW-1185">Reference proteome</keyword>
<feature type="domain" description="Knr4/Smi1-like" evidence="1">
    <location>
        <begin position="39"/>
        <end position="149"/>
    </location>
</feature>
<dbReference type="Proteomes" id="UP001073122">
    <property type="component" value="Unassembled WGS sequence"/>
</dbReference>
<evidence type="ECO:0000259" key="1">
    <source>
        <dbReference type="SMART" id="SM00860"/>
    </source>
</evidence>
<dbReference type="SMART" id="SM00860">
    <property type="entry name" value="SMI1_KNR4"/>
    <property type="match status" value="1"/>
</dbReference>
<proteinExistence type="predicted"/>
<evidence type="ECO:0000313" key="2">
    <source>
        <dbReference type="EMBL" id="MCX8524209.1"/>
    </source>
</evidence>
<name>A0ABT3XQ12_9FLAO</name>
<protein>
    <recommendedName>
        <fullName evidence="1">Knr4/Smi1-like domain-containing protein</fullName>
    </recommendedName>
</protein>
<gene>
    <name evidence="2" type="ORF">OF897_09780</name>
</gene>
<comment type="caution">
    <text evidence="2">The sequence shown here is derived from an EMBL/GenBank/DDBJ whole genome shotgun (WGS) entry which is preliminary data.</text>
</comment>
<sequence>MNIPENFTEFLYWIKKRTETLWSNEDDCVQGLYGAKWQPLTEEQIDSIELKYSIKFITEHREFLKVLHAIDKKEIFEYEDENGEVVLEEHMLFYNWLDDEEEIQHRFHGLSDWLFFDVEGGNKVWLKSWGVKPKSEAKRKEIFDEWFSKIPQLIPMLGHRFVVSDSNLKWKPILSMWDTDIIVMGWDFRTYLLNELKNHLDIHIQVFDDEDQMFYPELLPEVQEIFDQNFKYDETKDVPYLKEIMLYWSSGWSSFDMNYHPENAKIRPIVKTYIAEEEI</sequence>
<dbReference type="RefSeq" id="WP_267265514.1">
    <property type="nucleotide sequence ID" value="NZ_JAOVZW010000011.1"/>
</dbReference>
<reference evidence="2" key="1">
    <citation type="submission" date="2022-10" db="EMBL/GenBank/DDBJ databases">
        <title>Chryseobacterium sp. nov., a novel bacterial species.</title>
        <authorList>
            <person name="Cao Y."/>
        </authorList>
    </citation>
    <scope>NUCLEOTIDE SEQUENCE</scope>
    <source>
        <strain evidence="2">CCTCC AB2015118</strain>
    </source>
</reference>
<dbReference type="InterPro" id="IPR018958">
    <property type="entry name" value="Knr4/Smi1-like_dom"/>
</dbReference>
<dbReference type="EMBL" id="JAOVZW010000011">
    <property type="protein sequence ID" value="MCX8524209.1"/>
    <property type="molecule type" value="Genomic_DNA"/>
</dbReference>